<dbReference type="Gene3D" id="1.20.81.30">
    <property type="entry name" value="Type II secretion system (T2SS), domain F"/>
    <property type="match status" value="1"/>
</dbReference>
<evidence type="ECO:0000313" key="9">
    <source>
        <dbReference type="Proteomes" id="UP000318017"/>
    </source>
</evidence>
<dbReference type="Pfam" id="PF00482">
    <property type="entry name" value="T2SSF"/>
    <property type="match status" value="1"/>
</dbReference>
<evidence type="ECO:0000256" key="4">
    <source>
        <dbReference type="ARBA" id="ARBA00022989"/>
    </source>
</evidence>
<evidence type="ECO:0000256" key="6">
    <source>
        <dbReference type="SAM" id="Phobius"/>
    </source>
</evidence>
<accession>A0A518G3X6</accession>
<evidence type="ECO:0000256" key="3">
    <source>
        <dbReference type="ARBA" id="ARBA00022692"/>
    </source>
</evidence>
<dbReference type="GO" id="GO:0005886">
    <property type="term" value="C:plasma membrane"/>
    <property type="evidence" value="ECO:0007669"/>
    <property type="project" value="UniProtKB-SubCell"/>
</dbReference>
<dbReference type="EMBL" id="CP036298">
    <property type="protein sequence ID" value="QDV23301.1"/>
    <property type="molecule type" value="Genomic_DNA"/>
</dbReference>
<feature type="transmembrane region" description="Helical" evidence="6">
    <location>
        <begin position="12"/>
        <end position="31"/>
    </location>
</feature>
<reference evidence="8 9" key="1">
    <citation type="submission" date="2019-02" db="EMBL/GenBank/DDBJ databases">
        <title>Deep-cultivation of Planctomycetes and their phenomic and genomic characterization uncovers novel biology.</title>
        <authorList>
            <person name="Wiegand S."/>
            <person name="Jogler M."/>
            <person name="Boedeker C."/>
            <person name="Pinto D."/>
            <person name="Vollmers J."/>
            <person name="Rivas-Marin E."/>
            <person name="Kohn T."/>
            <person name="Peeters S.H."/>
            <person name="Heuer A."/>
            <person name="Rast P."/>
            <person name="Oberbeckmann S."/>
            <person name="Bunk B."/>
            <person name="Jeske O."/>
            <person name="Meyerdierks A."/>
            <person name="Storesund J.E."/>
            <person name="Kallscheuer N."/>
            <person name="Luecker S."/>
            <person name="Lage O.M."/>
            <person name="Pohl T."/>
            <person name="Merkel B.J."/>
            <person name="Hornburger P."/>
            <person name="Mueller R.-W."/>
            <person name="Bruemmer F."/>
            <person name="Labrenz M."/>
            <person name="Spormann A.M."/>
            <person name="Op den Camp H."/>
            <person name="Overmann J."/>
            <person name="Amann R."/>
            <person name="Jetten M.S.M."/>
            <person name="Mascher T."/>
            <person name="Medema M.H."/>
            <person name="Devos D.P."/>
            <person name="Kaster A.-K."/>
            <person name="Ovreas L."/>
            <person name="Rohde M."/>
            <person name="Galperin M.Y."/>
            <person name="Jogler C."/>
        </authorList>
    </citation>
    <scope>NUCLEOTIDE SEQUENCE [LARGE SCALE GENOMIC DNA]</scope>
    <source>
        <strain evidence="8 9">Q31a</strain>
    </source>
</reference>
<feature type="transmembrane region" description="Helical" evidence="6">
    <location>
        <begin position="127"/>
        <end position="149"/>
    </location>
</feature>
<dbReference type="AlphaFoldDB" id="A0A518G3X6"/>
<dbReference type="InterPro" id="IPR042094">
    <property type="entry name" value="T2SS_GspF_sf"/>
</dbReference>
<evidence type="ECO:0000256" key="1">
    <source>
        <dbReference type="ARBA" id="ARBA00004651"/>
    </source>
</evidence>
<feature type="domain" description="Type II secretion system protein GspF" evidence="7">
    <location>
        <begin position="167"/>
        <end position="295"/>
    </location>
</feature>
<dbReference type="RefSeq" id="WP_145076124.1">
    <property type="nucleotide sequence ID" value="NZ_CP036298.1"/>
</dbReference>
<feature type="transmembrane region" description="Helical" evidence="6">
    <location>
        <begin position="97"/>
        <end position="121"/>
    </location>
</feature>
<dbReference type="KEGG" id="ahel:Q31a_15990"/>
<evidence type="ECO:0000256" key="5">
    <source>
        <dbReference type="ARBA" id="ARBA00023136"/>
    </source>
</evidence>
<keyword evidence="9" id="KW-1185">Reference proteome</keyword>
<evidence type="ECO:0000259" key="7">
    <source>
        <dbReference type="Pfam" id="PF00482"/>
    </source>
</evidence>
<evidence type="ECO:0000313" key="8">
    <source>
        <dbReference type="EMBL" id="QDV23301.1"/>
    </source>
</evidence>
<dbReference type="OrthoDB" id="9810662at2"/>
<dbReference type="Proteomes" id="UP000318017">
    <property type="component" value="Chromosome"/>
</dbReference>
<feature type="transmembrane region" description="Helical" evidence="6">
    <location>
        <begin position="279"/>
        <end position="304"/>
    </location>
</feature>
<protein>
    <submittedName>
        <fullName evidence="8">Bacterial type II secretion system protein F domain protein</fullName>
    </submittedName>
</protein>
<keyword evidence="5 6" id="KW-0472">Membrane</keyword>
<keyword evidence="4 6" id="KW-1133">Transmembrane helix</keyword>
<dbReference type="PANTHER" id="PTHR35007:SF2">
    <property type="entry name" value="PILUS ASSEMBLE PROTEIN"/>
    <property type="match status" value="1"/>
</dbReference>
<organism evidence="8 9">
    <name type="scientific">Aureliella helgolandensis</name>
    <dbReference type="NCBI Taxonomy" id="2527968"/>
    <lineage>
        <taxon>Bacteria</taxon>
        <taxon>Pseudomonadati</taxon>
        <taxon>Planctomycetota</taxon>
        <taxon>Planctomycetia</taxon>
        <taxon>Pirellulales</taxon>
        <taxon>Pirellulaceae</taxon>
        <taxon>Aureliella</taxon>
    </lineage>
</organism>
<dbReference type="InterPro" id="IPR018076">
    <property type="entry name" value="T2SS_GspF_dom"/>
</dbReference>
<proteinExistence type="predicted"/>
<evidence type="ECO:0000256" key="2">
    <source>
        <dbReference type="ARBA" id="ARBA00022475"/>
    </source>
</evidence>
<sequence length="312" mass="34337">MLGTFESQYMIALVAFMGAVAFVLFLGTYAVQSSHGKVSQRLRKLEGRDPSDGQSSLGALHDYMNASLAGYILPQQPQVATRFSDQLGYAGMYKRSALVGFFLARLLAITFPLVCLPLVVWSGTLNFQQAIAVCGVGSLIGFVLPTLWLRNCILERHQLLRNSMSDFLDLFVTCIESGVSLQSMISIVSEELKPAHPELSEEFQRCDRDMQLGATLEKSIDDLAARTNLEDLLAFSTFVRQSQKFGATLGSAMRELSDRLRSQRELRAEEAAQKASVKILLPTLIFIFPAVFMVLAAPAAITIYESFSNAGN</sequence>
<dbReference type="PANTHER" id="PTHR35007">
    <property type="entry name" value="INTEGRAL MEMBRANE PROTEIN-RELATED"/>
    <property type="match status" value="1"/>
</dbReference>
<keyword evidence="3 6" id="KW-0812">Transmembrane</keyword>
<comment type="subcellular location">
    <subcellularLocation>
        <location evidence="1">Cell membrane</location>
        <topology evidence="1">Multi-pass membrane protein</topology>
    </subcellularLocation>
</comment>
<keyword evidence="2" id="KW-1003">Cell membrane</keyword>
<name>A0A518G3X6_9BACT</name>
<gene>
    <name evidence="8" type="ORF">Q31a_15990</name>
</gene>